<dbReference type="EMBL" id="CAKXZT010000145">
    <property type="protein sequence ID" value="CAH2405713.1"/>
    <property type="molecule type" value="Genomic_DNA"/>
</dbReference>
<reference evidence="1 2" key="1">
    <citation type="submission" date="2022-03" db="EMBL/GenBank/DDBJ databases">
        <authorList>
            <person name="Brunel B."/>
        </authorList>
    </citation>
    <scope>NUCLEOTIDE SEQUENCE [LARGE SCALE GENOMIC DNA]</scope>
    <source>
        <strain evidence="1">STM5069sample</strain>
    </source>
</reference>
<name>A0ABM9EA58_9HYPH</name>
<accession>A0ABM9EA58</accession>
<organism evidence="1 2">
    <name type="scientific">Mesorhizobium escarrei</name>
    <dbReference type="NCBI Taxonomy" id="666018"/>
    <lineage>
        <taxon>Bacteria</taxon>
        <taxon>Pseudomonadati</taxon>
        <taxon>Pseudomonadota</taxon>
        <taxon>Alphaproteobacteria</taxon>
        <taxon>Hyphomicrobiales</taxon>
        <taxon>Phyllobacteriaceae</taxon>
        <taxon>Mesorhizobium</taxon>
    </lineage>
</organism>
<sequence length="94" mass="10333">MKQRVAKVAVVGVRLVRAGGDLILFFPITTKQPEPGRFAVEVPDIEKRRAGLDAALRLWIIFDEYNTTSSANRSFLNPIADRAIQQGILPALGS</sequence>
<gene>
    <name evidence="1" type="ORF">MES5069_490016</name>
</gene>
<evidence type="ECO:0000313" key="1">
    <source>
        <dbReference type="EMBL" id="CAH2405713.1"/>
    </source>
</evidence>
<evidence type="ECO:0000313" key="2">
    <source>
        <dbReference type="Proteomes" id="UP001153050"/>
    </source>
</evidence>
<proteinExistence type="predicted"/>
<keyword evidence="2" id="KW-1185">Reference proteome</keyword>
<protein>
    <submittedName>
        <fullName evidence="1">Uncharacterized protein</fullName>
    </submittedName>
</protein>
<comment type="caution">
    <text evidence="1">The sequence shown here is derived from an EMBL/GenBank/DDBJ whole genome shotgun (WGS) entry which is preliminary data.</text>
</comment>
<dbReference type="Proteomes" id="UP001153050">
    <property type="component" value="Unassembled WGS sequence"/>
</dbReference>